<name>A0AB34KF39_9PEZI</name>
<keyword evidence="3" id="KW-1185">Reference proteome</keyword>
<sequence length="312" mass="34375">MANPSEPPPSYETAVKNNTGSSNQASSSSQAQDHASSSHLQVPGQNKDGIPSTARRSMEDEGRALPKGWVRTYDPESDHQFFVDTTKDPPRSIWTHPYDDDEYLNSLPSEERERIEEESMRHPHDSQPSKADIMHDHTDEEDVPGELPPRPQGSGTQNKGKRSLGRRMKDKITGTTHEEREQERARREQKERELYQRHLAIRNAMNKAMQTGEPQLIGKDRDGQDVWLQPPQYRGSSRYPGGYGVSPYGSGGMGGWPGGMYGGGMYAPPGMYSRPVMPYGRPYGRGYGGGYGMPLALGGGLLGGALLGGALF</sequence>
<dbReference type="RefSeq" id="XP_069226395.1">
    <property type="nucleotide sequence ID" value="XM_069376466.1"/>
</dbReference>
<dbReference type="AlphaFoldDB" id="A0AB34KF39"/>
<feature type="compositionally biased region" description="Basic and acidic residues" evidence="1">
    <location>
        <begin position="73"/>
        <end position="90"/>
    </location>
</feature>
<dbReference type="EMBL" id="JAAQHG020000037">
    <property type="protein sequence ID" value="KAL1583288.1"/>
    <property type="molecule type" value="Genomic_DNA"/>
</dbReference>
<reference evidence="2 3" key="1">
    <citation type="journal article" date="2020" name="Microbiol. Resour. Announc.">
        <title>Draft Genome Sequence of a Cladosporium Species Isolated from the Mesophotic Ascidian Didemnum maculosum.</title>
        <authorList>
            <person name="Gioti A."/>
            <person name="Siaperas R."/>
            <person name="Nikolaivits E."/>
            <person name="Le Goff G."/>
            <person name="Ouazzani J."/>
            <person name="Kotoulas G."/>
            <person name="Topakas E."/>
        </authorList>
    </citation>
    <scope>NUCLEOTIDE SEQUENCE [LARGE SCALE GENOMIC DNA]</scope>
    <source>
        <strain evidence="2 3">TM138-S3</strain>
    </source>
</reference>
<protein>
    <recommendedName>
        <fullName evidence="4">WW domain-containing protein</fullName>
    </recommendedName>
</protein>
<feature type="compositionally biased region" description="Low complexity" evidence="1">
    <location>
        <begin position="21"/>
        <end position="38"/>
    </location>
</feature>
<evidence type="ECO:0000256" key="1">
    <source>
        <dbReference type="SAM" id="MobiDB-lite"/>
    </source>
</evidence>
<comment type="caution">
    <text evidence="2">The sequence shown here is derived from an EMBL/GenBank/DDBJ whole genome shotgun (WGS) entry which is preliminary data.</text>
</comment>
<feature type="compositionally biased region" description="Basic and acidic residues" evidence="1">
    <location>
        <begin position="109"/>
        <end position="138"/>
    </location>
</feature>
<feature type="compositionally biased region" description="Pro residues" evidence="1">
    <location>
        <begin position="1"/>
        <end position="10"/>
    </location>
</feature>
<feature type="region of interest" description="Disordered" evidence="1">
    <location>
        <begin position="1"/>
        <end position="189"/>
    </location>
</feature>
<accession>A0AB34KF39</accession>
<evidence type="ECO:0000313" key="3">
    <source>
        <dbReference type="Proteomes" id="UP000803884"/>
    </source>
</evidence>
<gene>
    <name evidence="2" type="ORF">WHR41_07862</name>
</gene>
<feature type="compositionally biased region" description="Basic residues" evidence="1">
    <location>
        <begin position="159"/>
        <end position="169"/>
    </location>
</feature>
<proteinExistence type="predicted"/>
<dbReference type="GeneID" id="96009304"/>
<organism evidence="2 3">
    <name type="scientific">Cladosporium halotolerans</name>
    <dbReference type="NCBI Taxonomy" id="1052096"/>
    <lineage>
        <taxon>Eukaryota</taxon>
        <taxon>Fungi</taxon>
        <taxon>Dikarya</taxon>
        <taxon>Ascomycota</taxon>
        <taxon>Pezizomycotina</taxon>
        <taxon>Dothideomycetes</taxon>
        <taxon>Dothideomycetidae</taxon>
        <taxon>Cladosporiales</taxon>
        <taxon>Cladosporiaceae</taxon>
        <taxon>Cladosporium</taxon>
    </lineage>
</organism>
<evidence type="ECO:0000313" key="2">
    <source>
        <dbReference type="EMBL" id="KAL1583288.1"/>
    </source>
</evidence>
<dbReference type="Proteomes" id="UP000803884">
    <property type="component" value="Unassembled WGS sequence"/>
</dbReference>
<feature type="compositionally biased region" description="Basic and acidic residues" evidence="1">
    <location>
        <begin position="170"/>
        <end position="189"/>
    </location>
</feature>
<evidence type="ECO:0008006" key="4">
    <source>
        <dbReference type="Google" id="ProtNLM"/>
    </source>
</evidence>